<protein>
    <submittedName>
        <fullName evidence="1">Uncharacterized protein</fullName>
    </submittedName>
</protein>
<proteinExistence type="predicted"/>
<evidence type="ECO:0000313" key="2">
    <source>
        <dbReference type="Proteomes" id="UP000790709"/>
    </source>
</evidence>
<organism evidence="1 2">
    <name type="scientific">Leucogyrophana mollusca</name>
    <dbReference type="NCBI Taxonomy" id="85980"/>
    <lineage>
        <taxon>Eukaryota</taxon>
        <taxon>Fungi</taxon>
        <taxon>Dikarya</taxon>
        <taxon>Basidiomycota</taxon>
        <taxon>Agaricomycotina</taxon>
        <taxon>Agaricomycetes</taxon>
        <taxon>Agaricomycetidae</taxon>
        <taxon>Boletales</taxon>
        <taxon>Boletales incertae sedis</taxon>
        <taxon>Leucogyrophana</taxon>
    </lineage>
</organism>
<dbReference type="EMBL" id="MU266374">
    <property type="protein sequence ID" value="KAH7926950.1"/>
    <property type="molecule type" value="Genomic_DNA"/>
</dbReference>
<dbReference type="Proteomes" id="UP000790709">
    <property type="component" value="Unassembled WGS sequence"/>
</dbReference>
<gene>
    <name evidence="1" type="ORF">BV22DRAFT_1085920</name>
</gene>
<accession>A0ACB8BM63</accession>
<name>A0ACB8BM63_9AGAM</name>
<keyword evidence="2" id="KW-1185">Reference proteome</keyword>
<sequence length="72" mass="7532">MGASLTASGLGISFSGVGVEVGKQNEGVSATRPSVSGHAPNKKAEMLINSCVHRHGTELNFKKHNKESITLK</sequence>
<evidence type="ECO:0000313" key="1">
    <source>
        <dbReference type="EMBL" id="KAH7926950.1"/>
    </source>
</evidence>
<comment type="caution">
    <text evidence="1">The sequence shown here is derived from an EMBL/GenBank/DDBJ whole genome shotgun (WGS) entry which is preliminary data.</text>
</comment>
<reference evidence="1" key="1">
    <citation type="journal article" date="2021" name="New Phytol.">
        <title>Evolutionary innovations through gain and loss of genes in the ectomycorrhizal Boletales.</title>
        <authorList>
            <person name="Wu G."/>
            <person name="Miyauchi S."/>
            <person name="Morin E."/>
            <person name="Kuo A."/>
            <person name="Drula E."/>
            <person name="Varga T."/>
            <person name="Kohler A."/>
            <person name="Feng B."/>
            <person name="Cao Y."/>
            <person name="Lipzen A."/>
            <person name="Daum C."/>
            <person name="Hundley H."/>
            <person name="Pangilinan J."/>
            <person name="Johnson J."/>
            <person name="Barry K."/>
            <person name="LaButti K."/>
            <person name="Ng V."/>
            <person name="Ahrendt S."/>
            <person name="Min B."/>
            <person name="Choi I.G."/>
            <person name="Park H."/>
            <person name="Plett J.M."/>
            <person name="Magnuson J."/>
            <person name="Spatafora J.W."/>
            <person name="Nagy L.G."/>
            <person name="Henrissat B."/>
            <person name="Grigoriev I.V."/>
            <person name="Yang Z.L."/>
            <person name="Xu J."/>
            <person name="Martin F.M."/>
        </authorList>
    </citation>
    <scope>NUCLEOTIDE SEQUENCE</scope>
    <source>
        <strain evidence="1">KUC20120723A-06</strain>
    </source>
</reference>